<proteinExistence type="predicted"/>
<gene>
    <name evidence="2" type="ORF">LTR97_000570</name>
</gene>
<keyword evidence="1" id="KW-0812">Transmembrane</keyword>
<protein>
    <submittedName>
        <fullName evidence="2">Uncharacterized protein</fullName>
    </submittedName>
</protein>
<dbReference type="PANTHER" id="PTHR36587">
    <property type="entry name" value="EXPRESSION SITE-ASSOCIATED GENE 3 (ESAG3)-LIKE PROTEIN"/>
    <property type="match status" value="1"/>
</dbReference>
<evidence type="ECO:0000313" key="2">
    <source>
        <dbReference type="EMBL" id="KAK5708030.1"/>
    </source>
</evidence>
<feature type="transmembrane region" description="Helical" evidence="1">
    <location>
        <begin position="24"/>
        <end position="45"/>
    </location>
</feature>
<keyword evidence="1" id="KW-1133">Transmembrane helix</keyword>
<name>A0AAN7WKF9_9PEZI</name>
<dbReference type="EMBL" id="JAVRQU010000001">
    <property type="protein sequence ID" value="KAK5708030.1"/>
    <property type="molecule type" value="Genomic_DNA"/>
</dbReference>
<sequence length="528" mass="60441">MFAIFRYADGSHRLSALYRSKSTASIIISLCFFGVILAVLSLRALGHSDEPLKLMGLDTTLTPNTPGQGRFHFLIPATQSNLELCKLLLSAQILDYPTPVLINWGMVAEGDSSNTHLAKIQGFIDYLDALERSSETFDEDLVLIVDGYDVWFQLRRDVLIKRYYALNEAADARTAQVFGQDLFEKHDMRQTIVFGPDKICWPIDYGRPACWAAPLANMSDFAYGPQTLDGPEEYNHPRWLNSGTIIGPARHLRDLFNATLEGIHLNYDKHKDKGYRNSDQFYLAEVFGLQEWARLEKMPDLREFYKGLKYKYDGGNPSRRGPELMLSKTEYHVGIDHASVMFQSLAFWKHYLTWTRPSQSWLKHDAKANSMYQIQLPDDIVRSAPPYSTLPGGHAPNSTDKSWEDMEMMYNSVTKQVPAIIHMTAEKQFRHIWWQRLWFQPHAETLRLATVNATGTMQPAKRREIIGGYQWQNAEPPEGKDVKLAGLNGAWSDSAFWLSWRGICEKHEGVLYNRTEAHYNHELPKAPS</sequence>
<keyword evidence="1" id="KW-0472">Membrane</keyword>
<evidence type="ECO:0000256" key="1">
    <source>
        <dbReference type="SAM" id="Phobius"/>
    </source>
</evidence>
<accession>A0AAN7WKF9</accession>
<comment type="caution">
    <text evidence="2">The sequence shown here is derived from an EMBL/GenBank/DDBJ whole genome shotgun (WGS) entry which is preliminary data.</text>
</comment>
<reference evidence="2" key="1">
    <citation type="submission" date="2023-08" db="EMBL/GenBank/DDBJ databases">
        <title>Black Yeasts Isolated from many extreme environments.</title>
        <authorList>
            <person name="Coleine C."/>
            <person name="Stajich J.E."/>
            <person name="Selbmann L."/>
        </authorList>
    </citation>
    <scope>NUCLEOTIDE SEQUENCE</scope>
    <source>
        <strain evidence="2">CCFEE 5810</strain>
    </source>
</reference>
<dbReference type="Proteomes" id="UP001310594">
    <property type="component" value="Unassembled WGS sequence"/>
</dbReference>
<dbReference type="AlphaFoldDB" id="A0AAN7WKF9"/>
<evidence type="ECO:0000313" key="3">
    <source>
        <dbReference type="Proteomes" id="UP001310594"/>
    </source>
</evidence>
<dbReference type="CDD" id="cd22997">
    <property type="entry name" value="GT_LH"/>
    <property type="match status" value="1"/>
</dbReference>
<dbReference type="PANTHER" id="PTHR36587:SF2">
    <property type="entry name" value="EXPRESSION SITE-ASSOCIATED GENE 3 (ESAG3)-LIKE PROTEIN"/>
    <property type="match status" value="1"/>
</dbReference>
<organism evidence="2 3">
    <name type="scientific">Elasticomyces elasticus</name>
    <dbReference type="NCBI Taxonomy" id="574655"/>
    <lineage>
        <taxon>Eukaryota</taxon>
        <taxon>Fungi</taxon>
        <taxon>Dikarya</taxon>
        <taxon>Ascomycota</taxon>
        <taxon>Pezizomycotina</taxon>
        <taxon>Dothideomycetes</taxon>
        <taxon>Dothideomycetidae</taxon>
        <taxon>Mycosphaerellales</taxon>
        <taxon>Teratosphaeriaceae</taxon>
        <taxon>Elasticomyces</taxon>
    </lineage>
</organism>